<evidence type="ECO:0000313" key="8">
    <source>
        <dbReference type="Proteomes" id="UP000286910"/>
    </source>
</evidence>
<feature type="domain" description="HTH luxR-type" evidence="4">
    <location>
        <begin position="139"/>
        <end position="204"/>
    </location>
</feature>
<dbReference type="SMART" id="SM00448">
    <property type="entry name" value="REC"/>
    <property type="match status" value="1"/>
</dbReference>
<feature type="modified residue" description="4-aspartylphosphate" evidence="3">
    <location>
        <position position="55"/>
    </location>
</feature>
<dbReference type="InterPro" id="IPR058245">
    <property type="entry name" value="NreC/VraR/RcsB-like_REC"/>
</dbReference>
<evidence type="ECO:0000256" key="2">
    <source>
        <dbReference type="ARBA" id="ARBA00023125"/>
    </source>
</evidence>
<sequence length="206" mass="21939">MPVRVYLVEDHPFTRDGLRAALRAEPDLEVVGEAGSAEAALEEVPRLRPDVVVMDLGLPGLDGVEATRRLKALLPGVRVVVLTVHRQEGVVRAALASGAEAYCLKTGDPQGFLLAVRAAALGSAYLDPPVARLILGEITPPEAALLSEREREVLRLIARGLSNKEIAKALGISPSTVKGHVESLLEKLGASDRTEAAVKALRNRLI</sequence>
<comment type="caution">
    <text evidence="6">The sequence shown here is derived from an EMBL/GenBank/DDBJ whole genome shotgun (WGS) entry which is preliminary data.</text>
</comment>
<dbReference type="InterPro" id="IPR016032">
    <property type="entry name" value="Sig_transdc_resp-reg_C-effctor"/>
</dbReference>
<feature type="domain" description="Response regulatory" evidence="5">
    <location>
        <begin position="4"/>
        <end position="120"/>
    </location>
</feature>
<dbReference type="EMBL" id="PEMW01000458">
    <property type="protein sequence ID" value="RTI48427.1"/>
    <property type="molecule type" value="Genomic_DNA"/>
</dbReference>
<dbReference type="PROSITE" id="PS50043">
    <property type="entry name" value="HTH_LUXR_2"/>
    <property type="match status" value="1"/>
</dbReference>
<dbReference type="GO" id="GO:0000160">
    <property type="term" value="P:phosphorelay signal transduction system"/>
    <property type="evidence" value="ECO:0007669"/>
    <property type="project" value="InterPro"/>
</dbReference>
<dbReference type="PANTHER" id="PTHR43214">
    <property type="entry name" value="TWO-COMPONENT RESPONSE REGULATOR"/>
    <property type="match status" value="1"/>
</dbReference>
<evidence type="ECO:0000259" key="4">
    <source>
        <dbReference type="PROSITE" id="PS50043"/>
    </source>
</evidence>
<dbReference type="InterPro" id="IPR011006">
    <property type="entry name" value="CheY-like_superfamily"/>
</dbReference>
<evidence type="ECO:0000313" key="6">
    <source>
        <dbReference type="EMBL" id="RTH06387.1"/>
    </source>
</evidence>
<keyword evidence="1 3" id="KW-0597">Phosphoprotein</keyword>
<evidence type="ECO:0000256" key="3">
    <source>
        <dbReference type="PROSITE-ProRule" id="PRU00169"/>
    </source>
</evidence>
<organism evidence="6 8">
    <name type="scientific">Thermus scotoductus</name>
    <dbReference type="NCBI Taxonomy" id="37636"/>
    <lineage>
        <taxon>Bacteria</taxon>
        <taxon>Thermotogati</taxon>
        <taxon>Deinococcota</taxon>
        <taxon>Deinococci</taxon>
        <taxon>Thermales</taxon>
        <taxon>Thermaceae</taxon>
        <taxon>Thermus</taxon>
    </lineage>
</organism>
<dbReference type="Proteomes" id="UP000286910">
    <property type="component" value="Unassembled WGS sequence"/>
</dbReference>
<dbReference type="Proteomes" id="UP000287467">
    <property type="component" value="Unassembled WGS sequence"/>
</dbReference>
<dbReference type="PRINTS" id="PR00038">
    <property type="entry name" value="HTHLUXR"/>
</dbReference>
<dbReference type="CDD" id="cd17535">
    <property type="entry name" value="REC_NarL-like"/>
    <property type="match status" value="1"/>
</dbReference>
<dbReference type="InterPro" id="IPR001789">
    <property type="entry name" value="Sig_transdc_resp-reg_receiver"/>
</dbReference>
<dbReference type="PROSITE" id="PS50110">
    <property type="entry name" value="RESPONSE_REGULATORY"/>
    <property type="match status" value="1"/>
</dbReference>
<evidence type="ECO:0000259" key="5">
    <source>
        <dbReference type="PROSITE" id="PS50110"/>
    </source>
</evidence>
<dbReference type="InterPro" id="IPR039420">
    <property type="entry name" value="WalR-like"/>
</dbReference>
<dbReference type="InterPro" id="IPR000792">
    <property type="entry name" value="Tscrpt_reg_LuxR_C"/>
</dbReference>
<dbReference type="PANTHER" id="PTHR43214:SF43">
    <property type="entry name" value="TWO-COMPONENT RESPONSE REGULATOR"/>
    <property type="match status" value="1"/>
</dbReference>
<dbReference type="SUPFAM" id="SSF46894">
    <property type="entry name" value="C-terminal effector domain of the bipartite response regulators"/>
    <property type="match status" value="1"/>
</dbReference>
<gene>
    <name evidence="7" type="ORF">CSW14_12600</name>
    <name evidence="6" type="ORF">CSW45_01830</name>
</gene>
<dbReference type="RefSeq" id="WP_038072137.1">
    <property type="nucleotide sequence ID" value="NZ_PELN01000040.1"/>
</dbReference>
<reference evidence="8 9" key="1">
    <citation type="journal article" date="2019" name="Extremophiles">
        <title>Biogeography of thermophiles and predominance of Thermus scotoductus in domestic water heaters.</title>
        <authorList>
            <person name="Wilpiszeski R.L."/>
            <person name="Zhang Z."/>
            <person name="House C.H."/>
        </authorList>
    </citation>
    <scope>NUCLEOTIDE SEQUENCE [LARGE SCALE GENOMIC DNA]</scope>
    <source>
        <strain evidence="7 9">1_S1</strain>
        <strain evidence="6 8">32_S32</strain>
    </source>
</reference>
<protein>
    <submittedName>
        <fullName evidence="6">DNA-binding response regulator</fullName>
    </submittedName>
</protein>
<proteinExistence type="predicted"/>
<dbReference type="Pfam" id="PF00072">
    <property type="entry name" value="Response_reg"/>
    <property type="match status" value="1"/>
</dbReference>
<dbReference type="Pfam" id="PF00196">
    <property type="entry name" value="GerE"/>
    <property type="match status" value="1"/>
</dbReference>
<keyword evidence="2 6" id="KW-0238">DNA-binding</keyword>
<dbReference type="AlphaFoldDB" id="A0A430RFE1"/>
<dbReference type="PROSITE" id="PS00622">
    <property type="entry name" value="HTH_LUXR_1"/>
    <property type="match status" value="1"/>
</dbReference>
<dbReference type="CDD" id="cd06170">
    <property type="entry name" value="LuxR_C_like"/>
    <property type="match status" value="1"/>
</dbReference>
<dbReference type="SMART" id="SM00421">
    <property type="entry name" value="HTH_LUXR"/>
    <property type="match status" value="1"/>
</dbReference>
<dbReference type="Gene3D" id="3.40.50.2300">
    <property type="match status" value="1"/>
</dbReference>
<dbReference type="GO" id="GO:0006355">
    <property type="term" value="P:regulation of DNA-templated transcription"/>
    <property type="evidence" value="ECO:0007669"/>
    <property type="project" value="InterPro"/>
</dbReference>
<evidence type="ECO:0000256" key="1">
    <source>
        <dbReference type="ARBA" id="ARBA00022553"/>
    </source>
</evidence>
<accession>A0A430RFE1</accession>
<dbReference type="GO" id="GO:0003677">
    <property type="term" value="F:DNA binding"/>
    <property type="evidence" value="ECO:0007669"/>
    <property type="project" value="UniProtKB-KW"/>
</dbReference>
<evidence type="ECO:0000313" key="9">
    <source>
        <dbReference type="Proteomes" id="UP000287467"/>
    </source>
</evidence>
<name>A0A430RFE1_THESC</name>
<evidence type="ECO:0000313" key="7">
    <source>
        <dbReference type="EMBL" id="RTI48427.1"/>
    </source>
</evidence>
<dbReference type="SUPFAM" id="SSF52172">
    <property type="entry name" value="CheY-like"/>
    <property type="match status" value="1"/>
</dbReference>
<dbReference type="EMBL" id="PELR01000036">
    <property type="protein sequence ID" value="RTH06387.1"/>
    <property type="molecule type" value="Genomic_DNA"/>
</dbReference>